<dbReference type="GO" id="GO:0042597">
    <property type="term" value="C:periplasmic space"/>
    <property type="evidence" value="ECO:0007669"/>
    <property type="project" value="UniProtKB-SubCell"/>
</dbReference>
<dbReference type="SUPFAM" id="SSF46626">
    <property type="entry name" value="Cytochrome c"/>
    <property type="match status" value="2"/>
</dbReference>
<dbReference type="PIRSF" id="PIRSF000005">
    <property type="entry name" value="Cytochrome_c4"/>
    <property type="match status" value="1"/>
</dbReference>
<dbReference type="GO" id="GO:0020037">
    <property type="term" value="F:heme binding"/>
    <property type="evidence" value="ECO:0007669"/>
    <property type="project" value="InterPro"/>
</dbReference>
<dbReference type="InterPro" id="IPR024167">
    <property type="entry name" value="Cytochrome_c4-like"/>
</dbReference>
<dbReference type="Gene3D" id="1.10.760.10">
    <property type="entry name" value="Cytochrome c-like domain"/>
    <property type="match status" value="2"/>
</dbReference>
<dbReference type="EMBL" id="SACR01000007">
    <property type="protein sequence ID" value="RVU43324.1"/>
    <property type="molecule type" value="Genomic_DNA"/>
</dbReference>
<keyword evidence="3 8" id="KW-0349">Heme</keyword>
<evidence type="ECO:0000256" key="1">
    <source>
        <dbReference type="ARBA" id="ARBA00004418"/>
    </source>
</evidence>
<accession>A0A437R9F6</accession>
<evidence type="ECO:0000256" key="5">
    <source>
        <dbReference type="ARBA" id="ARBA00022764"/>
    </source>
</evidence>
<feature type="domain" description="Cytochrome c" evidence="11">
    <location>
        <begin position="32"/>
        <end position="110"/>
    </location>
</feature>
<feature type="binding site" description="covalent" evidence="8">
    <location>
        <position position="141"/>
    </location>
    <ligand>
        <name>heme c</name>
        <dbReference type="ChEBI" id="CHEBI:61717"/>
        <label>2</label>
    </ligand>
</feature>
<dbReference type="PANTHER" id="PTHR33751:SF9">
    <property type="entry name" value="CYTOCHROME C4"/>
    <property type="match status" value="1"/>
</dbReference>
<dbReference type="AlphaFoldDB" id="A0A437R9F6"/>
<keyword evidence="6" id="KW-0249">Electron transport</keyword>
<feature type="binding site" description="axial binding residue" evidence="9">
    <location>
        <position position="48"/>
    </location>
    <ligand>
        <name>heme c</name>
        <dbReference type="ChEBI" id="CHEBI:61717"/>
        <label>1</label>
    </ligand>
    <ligandPart>
        <name>Fe</name>
        <dbReference type="ChEBI" id="CHEBI:18248"/>
    </ligandPart>
</feature>
<keyword evidence="10" id="KW-0732">Signal</keyword>
<evidence type="ECO:0000256" key="7">
    <source>
        <dbReference type="ARBA" id="ARBA00023004"/>
    </source>
</evidence>
<evidence type="ECO:0000259" key="11">
    <source>
        <dbReference type="PROSITE" id="PS51007"/>
    </source>
</evidence>
<evidence type="ECO:0000256" key="9">
    <source>
        <dbReference type="PIRSR" id="PIRSR000005-2"/>
    </source>
</evidence>
<feature type="binding site" description="axial binding residue" evidence="9">
    <location>
        <position position="145"/>
    </location>
    <ligand>
        <name>heme c</name>
        <dbReference type="ChEBI" id="CHEBI:61717"/>
        <label>2</label>
    </ligand>
    <ligandPart>
        <name>Fe</name>
        <dbReference type="ChEBI" id="CHEBI:18248"/>
    </ligandPart>
</feature>
<proteinExistence type="predicted"/>
<dbReference type="InterPro" id="IPR036909">
    <property type="entry name" value="Cyt_c-like_dom_sf"/>
</dbReference>
<keyword evidence="2" id="KW-0813">Transport</keyword>
<keyword evidence="5" id="KW-0574">Periplasm</keyword>
<evidence type="ECO:0000256" key="2">
    <source>
        <dbReference type="ARBA" id="ARBA00022448"/>
    </source>
</evidence>
<evidence type="ECO:0000313" key="13">
    <source>
        <dbReference type="Proteomes" id="UP000285575"/>
    </source>
</evidence>
<feature type="signal peptide" evidence="10">
    <location>
        <begin position="1"/>
        <end position="23"/>
    </location>
</feature>
<dbReference type="RefSeq" id="WP_128230609.1">
    <property type="nucleotide sequence ID" value="NZ_SACR01000007.1"/>
</dbReference>
<dbReference type="OrthoDB" id="9773456at2"/>
<name>A0A437R9F6_9BURK</name>
<dbReference type="PROSITE" id="PS51007">
    <property type="entry name" value="CYTC"/>
    <property type="match status" value="2"/>
</dbReference>
<dbReference type="InterPro" id="IPR009056">
    <property type="entry name" value="Cyt_c-like_dom"/>
</dbReference>
<evidence type="ECO:0000256" key="10">
    <source>
        <dbReference type="SAM" id="SignalP"/>
    </source>
</evidence>
<comment type="PTM">
    <text evidence="8">Binds 2 heme c groups covalently per subunit.</text>
</comment>
<dbReference type="Pfam" id="PF00034">
    <property type="entry name" value="Cytochrom_C"/>
    <property type="match status" value="2"/>
</dbReference>
<comment type="subcellular location">
    <subcellularLocation>
        <location evidence="1">Periplasm</location>
    </subcellularLocation>
</comment>
<dbReference type="GO" id="GO:0009055">
    <property type="term" value="F:electron transfer activity"/>
    <property type="evidence" value="ECO:0007669"/>
    <property type="project" value="InterPro"/>
</dbReference>
<feature type="binding site" description="axial binding residue" evidence="9">
    <location>
        <position position="185"/>
    </location>
    <ligand>
        <name>heme c</name>
        <dbReference type="ChEBI" id="CHEBI:61717"/>
        <label>2</label>
    </ligand>
    <ligandPart>
        <name>Fe</name>
        <dbReference type="ChEBI" id="CHEBI:18248"/>
    </ligandPart>
</feature>
<gene>
    <name evidence="12" type="ORF">EOE66_20465</name>
</gene>
<feature type="binding site" description="covalent" evidence="8">
    <location>
        <position position="44"/>
    </location>
    <ligand>
        <name>heme c</name>
        <dbReference type="ChEBI" id="CHEBI:61717"/>
        <label>1</label>
    </ligand>
</feature>
<reference evidence="12 13" key="1">
    <citation type="submission" date="2019-01" db="EMBL/GenBank/DDBJ databases">
        <authorList>
            <person name="Chen W.-M."/>
        </authorList>
    </citation>
    <scope>NUCLEOTIDE SEQUENCE [LARGE SCALE GENOMIC DNA]</scope>
    <source>
        <strain evidence="12 13">KYPY4</strain>
    </source>
</reference>
<keyword evidence="13" id="KW-1185">Reference proteome</keyword>
<evidence type="ECO:0000256" key="3">
    <source>
        <dbReference type="ARBA" id="ARBA00022617"/>
    </source>
</evidence>
<keyword evidence="4 9" id="KW-0479">Metal-binding</keyword>
<feature type="binding site" description="covalent" evidence="8">
    <location>
        <position position="47"/>
    </location>
    <ligand>
        <name>heme c</name>
        <dbReference type="ChEBI" id="CHEBI:61717"/>
        <label>1</label>
    </ligand>
</feature>
<evidence type="ECO:0000256" key="8">
    <source>
        <dbReference type="PIRSR" id="PIRSR000005-1"/>
    </source>
</evidence>
<dbReference type="InterPro" id="IPR050597">
    <property type="entry name" value="Cytochrome_c_Oxidase_Subunit"/>
</dbReference>
<dbReference type="GO" id="GO:0005506">
    <property type="term" value="F:iron ion binding"/>
    <property type="evidence" value="ECO:0007669"/>
    <property type="project" value="InterPro"/>
</dbReference>
<evidence type="ECO:0000256" key="4">
    <source>
        <dbReference type="ARBA" id="ARBA00022723"/>
    </source>
</evidence>
<dbReference type="PANTHER" id="PTHR33751">
    <property type="entry name" value="CBB3-TYPE CYTOCHROME C OXIDASE SUBUNIT FIXP"/>
    <property type="match status" value="1"/>
</dbReference>
<organism evidence="12 13">
    <name type="scientific">Rubrivivax rivuli</name>
    <dbReference type="NCBI Taxonomy" id="1862385"/>
    <lineage>
        <taxon>Bacteria</taxon>
        <taxon>Pseudomonadati</taxon>
        <taxon>Pseudomonadota</taxon>
        <taxon>Betaproteobacteria</taxon>
        <taxon>Burkholderiales</taxon>
        <taxon>Sphaerotilaceae</taxon>
        <taxon>Rubrivivax</taxon>
    </lineage>
</organism>
<evidence type="ECO:0000256" key="6">
    <source>
        <dbReference type="ARBA" id="ARBA00022982"/>
    </source>
</evidence>
<dbReference type="Proteomes" id="UP000285575">
    <property type="component" value="Unassembled WGS sequence"/>
</dbReference>
<protein>
    <submittedName>
        <fullName evidence="12">Cytochrome c4</fullName>
    </submittedName>
</protein>
<keyword evidence="7 9" id="KW-0408">Iron</keyword>
<evidence type="ECO:0000313" key="12">
    <source>
        <dbReference type="EMBL" id="RVU43324.1"/>
    </source>
</evidence>
<comment type="caution">
    <text evidence="12">The sequence shown here is derived from an EMBL/GenBank/DDBJ whole genome shotgun (WGS) entry which is preliminary data.</text>
</comment>
<sequence length="208" mass="21298">MKSLAVSTLSAATLALLSGAALAAAPAPAFKPDLAKGQQLAASCGACHTSDGSRGTPANPILAGQHPEYLVKQLVEFKSGKRKNAIMAGMAAGLSEEDMKHIAAYYASKKAKPGAARDPKTVALGEQIHRGGIMAKGVPACAGCHSPNGAGIPAQYPRLQGQHAEYTEAQLLAFRSGARGNSAQMMAIAAKMSDAEIKAVSDYLAGLR</sequence>
<feature type="domain" description="Cytochrome c" evidence="11">
    <location>
        <begin position="120"/>
        <end position="208"/>
    </location>
</feature>
<feature type="binding site" description="axial binding residue" evidence="9">
    <location>
        <position position="87"/>
    </location>
    <ligand>
        <name>heme c</name>
        <dbReference type="ChEBI" id="CHEBI:61717"/>
        <label>1</label>
    </ligand>
    <ligandPart>
        <name>Fe</name>
        <dbReference type="ChEBI" id="CHEBI:18248"/>
    </ligandPart>
</feature>
<feature type="chain" id="PRO_5019292354" evidence="10">
    <location>
        <begin position="24"/>
        <end position="208"/>
    </location>
</feature>
<feature type="binding site" description="covalent" evidence="8">
    <location>
        <position position="144"/>
    </location>
    <ligand>
        <name>heme c</name>
        <dbReference type="ChEBI" id="CHEBI:61717"/>
        <label>2</label>
    </ligand>
</feature>